<comment type="cofactor">
    <cofactor evidence="4">
        <name>Mg(2+)</name>
        <dbReference type="ChEBI" id="CHEBI:18420"/>
    </cofactor>
</comment>
<dbReference type="FunFam" id="2.120.10.30:FF:000027">
    <property type="entry name" value="Regucalcin homologue"/>
    <property type="match status" value="1"/>
</dbReference>
<evidence type="ECO:0000259" key="16">
    <source>
        <dbReference type="Pfam" id="PF08450"/>
    </source>
</evidence>
<evidence type="ECO:0000256" key="13">
    <source>
        <dbReference type="ARBA" id="ARBA00032464"/>
    </source>
</evidence>
<dbReference type="EMBL" id="MK770641">
    <property type="protein sequence ID" value="QHI00360.1"/>
    <property type="molecule type" value="mRNA"/>
</dbReference>
<evidence type="ECO:0000256" key="9">
    <source>
        <dbReference type="ARBA" id="ARBA00022490"/>
    </source>
</evidence>
<name>A0A6B9RG69_MAGGI</name>
<dbReference type="PANTHER" id="PTHR10907">
    <property type="entry name" value="REGUCALCIN"/>
    <property type="match status" value="1"/>
</dbReference>
<comment type="cofactor">
    <cofactor evidence="2">
        <name>Ca(2+)</name>
        <dbReference type="ChEBI" id="CHEBI:29108"/>
    </cofactor>
</comment>
<feature type="domain" description="SMP-30/Gluconolactonase/LRE-like region" evidence="16">
    <location>
        <begin position="14"/>
        <end position="263"/>
    </location>
</feature>
<keyword evidence="10 15" id="KW-0479">Metal-binding</keyword>
<evidence type="ECO:0000256" key="1">
    <source>
        <dbReference type="ARBA" id="ARBA00001589"/>
    </source>
</evidence>
<dbReference type="GO" id="GO:0019853">
    <property type="term" value="P:L-ascorbic acid biosynthetic process"/>
    <property type="evidence" value="ECO:0007669"/>
    <property type="project" value="TreeGrafter"/>
</dbReference>
<dbReference type="Gene3D" id="2.120.10.30">
    <property type="entry name" value="TolB, C-terminal domain"/>
    <property type="match status" value="1"/>
</dbReference>
<protein>
    <recommendedName>
        <fullName evidence="8">Regucalcin</fullName>
        <ecNumber evidence="7">3.1.1.17</ecNumber>
    </recommendedName>
    <alternativeName>
        <fullName evidence="13">Gluconolactonase</fullName>
    </alternativeName>
</protein>
<dbReference type="GO" id="GO:0005737">
    <property type="term" value="C:cytoplasm"/>
    <property type="evidence" value="ECO:0007669"/>
    <property type="project" value="UniProtKB-SubCell"/>
</dbReference>
<feature type="active site" description="Proton donor/acceptor" evidence="14">
    <location>
        <position position="203"/>
    </location>
</feature>
<keyword evidence="15" id="KW-0862">Zinc</keyword>
<comment type="cofactor">
    <cofactor evidence="3">
        <name>Mn(2+)</name>
        <dbReference type="ChEBI" id="CHEBI:29035"/>
    </cofactor>
</comment>
<evidence type="ECO:0000256" key="11">
    <source>
        <dbReference type="ARBA" id="ARBA00022801"/>
    </source>
</evidence>
<evidence type="ECO:0000256" key="12">
    <source>
        <dbReference type="ARBA" id="ARBA00022837"/>
    </source>
</evidence>
<evidence type="ECO:0000256" key="14">
    <source>
        <dbReference type="PIRSR" id="PIRSR605511-1"/>
    </source>
</evidence>
<evidence type="ECO:0000313" key="17">
    <source>
        <dbReference type="EMBL" id="QHI00360.1"/>
    </source>
</evidence>
<evidence type="ECO:0000256" key="2">
    <source>
        <dbReference type="ARBA" id="ARBA00001913"/>
    </source>
</evidence>
<evidence type="ECO:0000256" key="5">
    <source>
        <dbReference type="ARBA" id="ARBA00004496"/>
    </source>
</evidence>
<proteinExistence type="evidence at transcript level"/>
<dbReference type="InterPro" id="IPR011042">
    <property type="entry name" value="6-blade_b-propeller_TolB-like"/>
</dbReference>
<dbReference type="GO" id="GO:0004341">
    <property type="term" value="F:gluconolactonase activity"/>
    <property type="evidence" value="ECO:0007669"/>
    <property type="project" value="UniProtKB-EC"/>
</dbReference>
<feature type="binding site" evidence="15">
    <location>
        <position position="16"/>
    </location>
    <ligand>
        <name>a divalent metal cation</name>
        <dbReference type="ChEBI" id="CHEBI:60240"/>
    </ligand>
</feature>
<comment type="catalytic activity">
    <reaction evidence="1">
        <text>D-glucono-1,5-lactone + H2O = D-gluconate + H(+)</text>
        <dbReference type="Rhea" id="RHEA:10440"/>
        <dbReference type="ChEBI" id="CHEBI:15377"/>
        <dbReference type="ChEBI" id="CHEBI:15378"/>
        <dbReference type="ChEBI" id="CHEBI:16217"/>
        <dbReference type="ChEBI" id="CHEBI:18391"/>
        <dbReference type="EC" id="3.1.1.17"/>
    </reaction>
</comment>
<evidence type="ECO:0000256" key="7">
    <source>
        <dbReference type="ARBA" id="ARBA00013227"/>
    </source>
</evidence>
<evidence type="ECO:0000256" key="15">
    <source>
        <dbReference type="PIRSR" id="PIRSR605511-2"/>
    </source>
</evidence>
<evidence type="ECO:0000256" key="6">
    <source>
        <dbReference type="ARBA" id="ARBA00008853"/>
    </source>
</evidence>
<sequence>MAVECVVKNAAKSCGEGPHWDDATNALLYVDAVEKSIHRYQPGTKTDEDFYTEDIVTFVVPARRGGFIAAVGCCLVHLDWDTKKVIKLQESDQKLQFNDGKCDPQGRVWAGTVGPIASDLENMPRIGSLYRLDLDGSLHAMARDIGISNGLAWSSDEKFMFHIDSIPRKVYRYDFDTSTGNISNQRVAVDMEGKSVEDYGYPDGMTIDAEDKLWVACLFAGRVARYDPETGQRLQSIDIPSVLRVTSCCFGGKGLDELYVTTSAYGTDEAISSEEFEKYPLSGSLFRVTGLGVKGRNAHIYEGKVDYLKM</sequence>
<dbReference type="EC" id="3.1.1.17" evidence="7"/>
<evidence type="ECO:0000256" key="10">
    <source>
        <dbReference type="ARBA" id="ARBA00022723"/>
    </source>
</evidence>
<evidence type="ECO:0000256" key="3">
    <source>
        <dbReference type="ARBA" id="ARBA00001936"/>
    </source>
</evidence>
<comment type="similarity">
    <text evidence="6">Belongs to the SMP-30/CGR1 family.</text>
</comment>
<comment type="cofactor">
    <cofactor evidence="15">
        <name>Zn(2+)</name>
        <dbReference type="ChEBI" id="CHEBI:29105"/>
    </cofactor>
    <text evidence="15">Binds 1 divalent metal cation per subunit.</text>
</comment>
<evidence type="ECO:0000256" key="4">
    <source>
        <dbReference type="ARBA" id="ARBA00001946"/>
    </source>
</evidence>
<keyword evidence="9" id="KW-0963">Cytoplasm</keyword>
<comment type="subcellular location">
    <subcellularLocation>
        <location evidence="5">Cytoplasm</location>
    </subcellularLocation>
</comment>
<evidence type="ECO:0000256" key="8">
    <source>
        <dbReference type="ARBA" id="ARBA00016808"/>
    </source>
</evidence>
<dbReference type="SUPFAM" id="SSF63829">
    <property type="entry name" value="Calcium-dependent phosphotriesterase"/>
    <property type="match status" value="1"/>
</dbReference>
<reference evidence="17" key="1">
    <citation type="submission" date="2019-04" db="EMBL/GenBank/DDBJ databases">
        <title>A novel Regucalcin (CgRGN) suppresses lipopolysaccharide-induced apoptosis in Pacific oyster (Crassostrea gigas) hemolymph.</title>
        <authorList>
            <person name="Lian X."/>
            <person name="Huang S."/>
            <person name="Han S."/>
            <person name="Yi Q."/>
            <person name="Wang L."/>
            <person name="Song L."/>
        </authorList>
    </citation>
    <scope>NUCLEOTIDE SEQUENCE</scope>
</reference>
<dbReference type="GO" id="GO:0005509">
    <property type="term" value="F:calcium ion binding"/>
    <property type="evidence" value="ECO:0007669"/>
    <property type="project" value="TreeGrafter"/>
</dbReference>
<dbReference type="PRINTS" id="PR01790">
    <property type="entry name" value="SMP30FAMILY"/>
</dbReference>
<feature type="binding site" evidence="15">
    <location>
        <position position="203"/>
    </location>
    <ligand>
        <name>a divalent metal cation</name>
        <dbReference type="ChEBI" id="CHEBI:60240"/>
    </ligand>
</feature>
<keyword evidence="12" id="KW-0106">Calcium</keyword>
<dbReference type="AlphaFoldDB" id="A0A6B9RG69"/>
<organism evidence="17">
    <name type="scientific">Magallana gigas</name>
    <name type="common">Pacific oyster</name>
    <name type="synonym">Crassostrea gigas</name>
    <dbReference type="NCBI Taxonomy" id="29159"/>
    <lineage>
        <taxon>Eukaryota</taxon>
        <taxon>Metazoa</taxon>
        <taxon>Spiralia</taxon>
        <taxon>Lophotrochozoa</taxon>
        <taxon>Mollusca</taxon>
        <taxon>Bivalvia</taxon>
        <taxon>Autobranchia</taxon>
        <taxon>Pteriomorphia</taxon>
        <taxon>Ostreida</taxon>
        <taxon>Ostreoidea</taxon>
        <taxon>Ostreidae</taxon>
        <taxon>Magallana</taxon>
    </lineage>
</organism>
<gene>
    <name evidence="17" type="primary">RGN</name>
</gene>
<keyword evidence="11" id="KW-0378">Hydrolase</keyword>
<dbReference type="InterPro" id="IPR013658">
    <property type="entry name" value="SGL"/>
</dbReference>
<dbReference type="InterPro" id="IPR005511">
    <property type="entry name" value="SMP-30"/>
</dbReference>
<dbReference type="PANTHER" id="PTHR10907:SF47">
    <property type="entry name" value="REGUCALCIN"/>
    <property type="match status" value="1"/>
</dbReference>
<feature type="binding site" evidence="15">
    <location>
        <position position="149"/>
    </location>
    <ligand>
        <name>a divalent metal cation</name>
        <dbReference type="ChEBI" id="CHEBI:60240"/>
    </ligand>
</feature>
<dbReference type="Pfam" id="PF08450">
    <property type="entry name" value="SGL"/>
    <property type="match status" value="1"/>
</dbReference>
<feature type="binding site" evidence="15">
    <location>
        <position position="98"/>
    </location>
    <ligand>
        <name>substrate</name>
    </ligand>
</feature>
<accession>A0A6B9RG69</accession>